<organism evidence="3 4">
    <name type="scientific">Streptomyces triticiradicis</name>
    <dbReference type="NCBI Taxonomy" id="2651189"/>
    <lineage>
        <taxon>Bacteria</taxon>
        <taxon>Bacillati</taxon>
        <taxon>Actinomycetota</taxon>
        <taxon>Actinomycetes</taxon>
        <taxon>Kitasatosporales</taxon>
        <taxon>Streptomycetaceae</taxon>
        <taxon>Streptomyces</taxon>
    </lineage>
</organism>
<dbReference type="Pfam" id="PF11716">
    <property type="entry name" value="MDMPI_N"/>
    <property type="match status" value="1"/>
</dbReference>
<dbReference type="GO" id="GO:0046872">
    <property type="term" value="F:metal ion binding"/>
    <property type="evidence" value="ECO:0007669"/>
    <property type="project" value="InterPro"/>
</dbReference>
<dbReference type="InterPro" id="IPR013917">
    <property type="entry name" value="tRNA_wybutosine-synth"/>
</dbReference>
<dbReference type="InterPro" id="IPR034660">
    <property type="entry name" value="DinB/YfiT-like"/>
</dbReference>
<feature type="domain" description="tRNA wybutosine-synthesis" evidence="1">
    <location>
        <begin position="193"/>
        <end position="236"/>
    </location>
</feature>
<sequence length="260" mass="27964">MAHMLNYNLAVPDADDAGALPALVAEGDELDALVRTVDDWSVPTPAPGWTIAHQIAHLAWADANALSALRTPDAFGAELGRAEAEGGGYADEAAAAGAAKPRPVLLDEWRAGRAELAAALRDTPWDHAFPWYMSEVTPALMTPLRLMETWAHGQDVFDAVGVTHRPTDRLRHVASLGVLGRALSFAAAGLPEPADPFRVELTALDGRTWAWGPETAAQRVRGDAVDFCLCVTRRRPWSGTGMTATGEDARKWLEVARVFL</sequence>
<dbReference type="RefSeq" id="WP_151467274.1">
    <property type="nucleotide sequence ID" value="NZ_WBKG01000001.1"/>
</dbReference>
<evidence type="ECO:0000313" key="4">
    <source>
        <dbReference type="Proteomes" id="UP000442990"/>
    </source>
</evidence>
<dbReference type="Gene3D" id="1.20.120.450">
    <property type="entry name" value="dinb family like domain"/>
    <property type="match status" value="1"/>
</dbReference>
<reference evidence="3 4" key="1">
    <citation type="submission" date="2019-09" db="EMBL/GenBank/DDBJ databases">
        <title>Isolation and identification of active actinomycetes.</title>
        <authorList>
            <person name="Yu Z."/>
            <person name="Han C."/>
            <person name="Yu B."/>
        </authorList>
    </citation>
    <scope>NUCLEOTIDE SEQUENCE [LARGE SCALE GENOMIC DNA]</scope>
    <source>
        <strain evidence="3 4">NEAU-H2</strain>
    </source>
</reference>
<dbReference type="InterPro" id="IPR024344">
    <property type="entry name" value="MDMPI_metal-binding"/>
</dbReference>
<evidence type="ECO:0000313" key="3">
    <source>
        <dbReference type="EMBL" id="KAB1990720.1"/>
    </source>
</evidence>
<dbReference type="SUPFAM" id="SSF109854">
    <property type="entry name" value="DinB/YfiT-like putative metalloenzymes"/>
    <property type="match status" value="1"/>
</dbReference>
<gene>
    <name evidence="3" type="ORF">F8144_01975</name>
</gene>
<dbReference type="Pfam" id="PF08608">
    <property type="entry name" value="Wyosine_form"/>
    <property type="match status" value="1"/>
</dbReference>
<dbReference type="NCBIfam" id="TIGR03084">
    <property type="entry name" value="TIGR03084 family metal-binding protein"/>
    <property type="match status" value="1"/>
</dbReference>
<feature type="domain" description="Mycothiol-dependent maleylpyruvate isomerase metal-binding" evidence="2">
    <location>
        <begin position="25"/>
        <end position="156"/>
    </location>
</feature>
<accession>A0A7J5DPL5</accession>
<comment type="caution">
    <text evidence="3">The sequence shown here is derived from an EMBL/GenBank/DDBJ whole genome shotgun (WGS) entry which is preliminary data.</text>
</comment>
<name>A0A7J5DPL5_9ACTN</name>
<dbReference type="InterPro" id="IPR017517">
    <property type="entry name" value="Maleyloyr_isom"/>
</dbReference>
<dbReference type="AlphaFoldDB" id="A0A7J5DPL5"/>
<keyword evidence="4" id="KW-1185">Reference proteome</keyword>
<dbReference type="Proteomes" id="UP000442990">
    <property type="component" value="Unassembled WGS sequence"/>
</dbReference>
<evidence type="ECO:0000259" key="1">
    <source>
        <dbReference type="Pfam" id="PF08608"/>
    </source>
</evidence>
<dbReference type="InterPro" id="IPR017518">
    <property type="entry name" value="CHP03084"/>
</dbReference>
<evidence type="ECO:0000259" key="2">
    <source>
        <dbReference type="Pfam" id="PF11716"/>
    </source>
</evidence>
<dbReference type="NCBIfam" id="TIGR03083">
    <property type="entry name" value="maleylpyruvate isomerase family mycothiol-dependent enzyme"/>
    <property type="match status" value="1"/>
</dbReference>
<dbReference type="EMBL" id="WBKG01000001">
    <property type="protein sequence ID" value="KAB1990720.1"/>
    <property type="molecule type" value="Genomic_DNA"/>
</dbReference>
<proteinExistence type="predicted"/>
<protein>
    <submittedName>
        <fullName evidence="3">TIGR03084 family protein</fullName>
    </submittedName>
</protein>